<feature type="compositionally biased region" description="Basic and acidic residues" evidence="1">
    <location>
        <begin position="201"/>
        <end position="211"/>
    </location>
</feature>
<keyword evidence="3" id="KW-1185">Reference proteome</keyword>
<feature type="region of interest" description="Disordered" evidence="1">
    <location>
        <begin position="195"/>
        <end position="248"/>
    </location>
</feature>
<protein>
    <recommendedName>
        <fullName evidence="4">Bacteriocin-protection protein, YdeI/OmpD-associated family</fullName>
    </recommendedName>
</protein>
<sequence>MPTRPEPTDRPVLPFASASDFEAFLDREHATTEGIYVKLAKKASGIPSITPAEAVETALCFGWIDAQGFSLNETYWVVRYQPRRPKSMWSQKNVNTVSRLQEQGRMRPAGLAAVEAAKADGRWDRAYAGAATITAPDDLLAALAASPAAAAKFESLGKQDRFVLLQRLHTGLPQTREKRINNMVNTLAGNKVKSTSVQTKVETEKQPKKSDAVTGASKKRKLDEGQGSGAPLANKSSRRAGLRSQNRD</sequence>
<organism evidence="2 3">
    <name type="scientific">Exophiala mesophila</name>
    <name type="common">Black yeast-like fungus</name>
    <dbReference type="NCBI Taxonomy" id="212818"/>
    <lineage>
        <taxon>Eukaryota</taxon>
        <taxon>Fungi</taxon>
        <taxon>Dikarya</taxon>
        <taxon>Ascomycota</taxon>
        <taxon>Pezizomycotina</taxon>
        <taxon>Eurotiomycetes</taxon>
        <taxon>Chaetothyriomycetidae</taxon>
        <taxon>Chaetothyriales</taxon>
        <taxon>Herpotrichiellaceae</taxon>
        <taxon>Exophiala</taxon>
    </lineage>
</organism>
<dbReference type="OrthoDB" id="10263401at2759"/>
<evidence type="ECO:0000313" key="3">
    <source>
        <dbReference type="Proteomes" id="UP000054302"/>
    </source>
</evidence>
<evidence type="ECO:0008006" key="4">
    <source>
        <dbReference type="Google" id="ProtNLM"/>
    </source>
</evidence>
<dbReference type="Pfam" id="PF13376">
    <property type="entry name" value="OmdA"/>
    <property type="match status" value="1"/>
</dbReference>
<name>A0A0D1Y3K2_EXOME</name>
<dbReference type="OMA" id="WSKLNKQ"/>
<dbReference type="GeneID" id="27320748"/>
<dbReference type="STRING" id="212818.A0A0D1Y3K2"/>
<dbReference type="RefSeq" id="XP_016226800.1">
    <property type="nucleotide sequence ID" value="XM_016367282.1"/>
</dbReference>
<dbReference type="EMBL" id="KN847521">
    <property type="protein sequence ID" value="KIV95226.1"/>
    <property type="molecule type" value="Genomic_DNA"/>
</dbReference>
<accession>A0A0D1Y3K2</accession>
<dbReference type="HOGENOM" id="CLU_076645_1_0_1"/>
<proteinExistence type="predicted"/>
<evidence type="ECO:0000256" key="1">
    <source>
        <dbReference type="SAM" id="MobiDB-lite"/>
    </source>
</evidence>
<gene>
    <name evidence="2" type="ORF">PV10_02903</name>
</gene>
<dbReference type="AlphaFoldDB" id="A0A0D1Y3K2"/>
<dbReference type="Proteomes" id="UP000054302">
    <property type="component" value="Unassembled WGS sequence"/>
</dbReference>
<reference evidence="2 3" key="1">
    <citation type="submission" date="2015-01" db="EMBL/GenBank/DDBJ databases">
        <title>The Genome Sequence of Exophiala mesophila CBS40295.</title>
        <authorList>
            <consortium name="The Broad Institute Genomics Platform"/>
            <person name="Cuomo C."/>
            <person name="de Hoog S."/>
            <person name="Gorbushina A."/>
            <person name="Stielow B."/>
            <person name="Teixiera M."/>
            <person name="Abouelleil A."/>
            <person name="Chapman S.B."/>
            <person name="Priest M."/>
            <person name="Young S.K."/>
            <person name="Wortman J."/>
            <person name="Nusbaum C."/>
            <person name="Birren B."/>
        </authorList>
    </citation>
    <scope>NUCLEOTIDE SEQUENCE [LARGE SCALE GENOMIC DNA]</scope>
    <source>
        <strain evidence="2 3">CBS 40295</strain>
    </source>
</reference>
<evidence type="ECO:0000313" key="2">
    <source>
        <dbReference type="EMBL" id="KIV95226.1"/>
    </source>
</evidence>
<dbReference type="VEuPathDB" id="FungiDB:PV10_02903"/>